<evidence type="ECO:0000313" key="2">
    <source>
        <dbReference type="EMBL" id="TPW31609.1"/>
    </source>
</evidence>
<dbReference type="Gene3D" id="2.30.110.10">
    <property type="entry name" value="Electron Transport, Fmn-binding Protein, Chain A"/>
    <property type="match status" value="1"/>
</dbReference>
<name>A0A506UFH4_9HYPH</name>
<protein>
    <recommendedName>
        <fullName evidence="1">Pyridoxamine 5'-phosphate oxidase N-terminal domain-containing protein</fullName>
    </recommendedName>
</protein>
<dbReference type="InterPro" id="IPR011576">
    <property type="entry name" value="Pyridox_Oxase_N"/>
</dbReference>
<proteinExistence type="predicted"/>
<accession>A0A506UFH4</accession>
<feature type="domain" description="Pyridoxamine 5'-phosphate oxidase N-terminal" evidence="1">
    <location>
        <begin position="7"/>
        <end position="97"/>
    </location>
</feature>
<gene>
    <name evidence="2" type="ORF">FJU08_07625</name>
</gene>
<keyword evidence="3" id="KW-1185">Reference proteome</keyword>
<dbReference type="InterPro" id="IPR012349">
    <property type="entry name" value="Split_barrel_FMN-bd"/>
</dbReference>
<dbReference type="AlphaFoldDB" id="A0A506UFH4"/>
<dbReference type="Proteomes" id="UP000318801">
    <property type="component" value="Unassembled WGS sequence"/>
</dbReference>
<sequence length="144" mass="15365">MTAAYSETIDAFLLSHHVISLAVSADGRPWAASVFYVPDLAARRLLFFTATSTRHGDALMRAGAVAATIAGQERDIARLCGIQIEGHATMLEGAEAQSGHASFIAAFPEISGMKAPLWALSPLMIKLTDNAKGFGHKEIWQPDA</sequence>
<organism evidence="2 3">
    <name type="scientific">Martelella alba</name>
    <dbReference type="NCBI Taxonomy" id="2590451"/>
    <lineage>
        <taxon>Bacteria</taxon>
        <taxon>Pseudomonadati</taxon>
        <taxon>Pseudomonadota</taxon>
        <taxon>Alphaproteobacteria</taxon>
        <taxon>Hyphomicrobiales</taxon>
        <taxon>Aurantimonadaceae</taxon>
        <taxon>Martelella</taxon>
    </lineage>
</organism>
<evidence type="ECO:0000259" key="1">
    <source>
        <dbReference type="Pfam" id="PF01243"/>
    </source>
</evidence>
<dbReference type="OrthoDB" id="8447155at2"/>
<comment type="caution">
    <text evidence="2">The sequence shown here is derived from an EMBL/GenBank/DDBJ whole genome shotgun (WGS) entry which is preliminary data.</text>
</comment>
<dbReference type="RefSeq" id="WP_141148378.1">
    <property type="nucleotide sequence ID" value="NZ_VHLG01000003.1"/>
</dbReference>
<dbReference type="SUPFAM" id="SSF50475">
    <property type="entry name" value="FMN-binding split barrel"/>
    <property type="match status" value="1"/>
</dbReference>
<reference evidence="2 3" key="1">
    <citation type="submission" date="2019-06" db="EMBL/GenBank/DDBJ databases">
        <authorList>
            <person name="Li M."/>
        </authorList>
    </citation>
    <scope>NUCLEOTIDE SEQUENCE [LARGE SCALE GENOMIC DNA]</scope>
    <source>
        <strain evidence="2 3">BGMRC2036</strain>
    </source>
</reference>
<dbReference type="Pfam" id="PF01243">
    <property type="entry name" value="PNPOx_N"/>
    <property type="match status" value="1"/>
</dbReference>
<evidence type="ECO:0000313" key="3">
    <source>
        <dbReference type="Proteomes" id="UP000318801"/>
    </source>
</evidence>
<dbReference type="EMBL" id="VHLG01000003">
    <property type="protein sequence ID" value="TPW31609.1"/>
    <property type="molecule type" value="Genomic_DNA"/>
</dbReference>